<dbReference type="Proteomes" id="UP000265140">
    <property type="component" value="Chromosome 5"/>
</dbReference>
<feature type="region of interest" description="Disordered" evidence="2">
    <location>
        <begin position="115"/>
        <end position="159"/>
    </location>
</feature>
<reference evidence="3" key="2">
    <citation type="submission" date="2020-02" db="EMBL/GenBank/DDBJ databases">
        <title>Esox lucius (northern pike) genome, fEsoLuc1, primary haplotype.</title>
        <authorList>
            <person name="Myers G."/>
            <person name="Karagic N."/>
            <person name="Meyer A."/>
            <person name="Pippel M."/>
            <person name="Reichard M."/>
            <person name="Winkler S."/>
            <person name="Tracey A."/>
            <person name="Sims Y."/>
            <person name="Howe K."/>
            <person name="Rhie A."/>
            <person name="Formenti G."/>
            <person name="Durbin R."/>
            <person name="Fedrigo O."/>
            <person name="Jarvis E.D."/>
        </authorList>
    </citation>
    <scope>NUCLEOTIDE SEQUENCE [LARGE SCALE GENOMIC DNA]</scope>
</reference>
<comment type="similarity">
    <text evidence="1">Belongs to the UPF0488 family.</text>
</comment>
<dbReference type="KEGG" id="els:105021287"/>
<feature type="compositionally biased region" description="Basic residues" evidence="2">
    <location>
        <begin position="142"/>
        <end position="152"/>
    </location>
</feature>
<dbReference type="OrthoDB" id="20277at2759"/>
<evidence type="ECO:0000313" key="4">
    <source>
        <dbReference type="Proteomes" id="UP000265140"/>
    </source>
</evidence>
<dbReference type="STRING" id="8010.ENSELUP00000009266"/>
<dbReference type="OMA" id="MRAMTGE"/>
<keyword evidence="4" id="KW-1185">Reference proteome</keyword>
<dbReference type="RefSeq" id="XP_010887150.1">
    <property type="nucleotide sequence ID" value="XM_010888848.4"/>
</dbReference>
<dbReference type="Ensembl" id="ENSELUT00000004142.3">
    <property type="protein sequence ID" value="ENSELUP00000009266.1"/>
    <property type="gene ID" value="ENSELUG00000009826.3"/>
</dbReference>
<reference evidence="3" key="4">
    <citation type="submission" date="2025-09" db="UniProtKB">
        <authorList>
            <consortium name="Ensembl"/>
        </authorList>
    </citation>
    <scope>IDENTIFICATION</scope>
</reference>
<reference evidence="4" key="1">
    <citation type="journal article" date="2014" name="PLoS ONE">
        <title>The genome and linkage map of the northern pike (Esox lucius): conserved synteny revealed between the salmonid sister group and the Neoteleostei.</title>
        <authorList>
            <person name="Rondeau E.B."/>
            <person name="Minkley D.R."/>
            <person name="Leong J.S."/>
            <person name="Messmer A.M."/>
            <person name="Jantzen J.R."/>
            <person name="von Schalburg K.R."/>
            <person name="Lemon C."/>
            <person name="Bird N.H."/>
            <person name="Koop B.F."/>
        </authorList>
    </citation>
    <scope>NUCLEOTIDE SEQUENCE</scope>
</reference>
<dbReference type="InterPro" id="IPR029274">
    <property type="entry name" value="DUF4615"/>
</dbReference>
<evidence type="ECO:0000256" key="1">
    <source>
        <dbReference type="ARBA" id="ARBA00005707"/>
    </source>
</evidence>
<dbReference type="AlphaFoldDB" id="A0A3P8XXT6"/>
<dbReference type="RefSeq" id="XP_010887149.1">
    <property type="nucleotide sequence ID" value="XM_010888847.3"/>
</dbReference>
<dbReference type="RefSeq" id="XP_019902027.1">
    <property type="nucleotide sequence ID" value="XM_020046468.2"/>
</dbReference>
<evidence type="ECO:0000256" key="2">
    <source>
        <dbReference type="SAM" id="MobiDB-lite"/>
    </source>
</evidence>
<dbReference type="CTD" id="102365502"/>
<dbReference type="InParanoid" id="A0A3P8XXT6"/>
<accession>A0A3P8XXT6</accession>
<evidence type="ECO:0000313" key="3">
    <source>
        <dbReference type="Ensembl" id="ENSELUP00000009266.1"/>
    </source>
</evidence>
<sequence>MTEHRTLAIDIDPLVNDTTQDNNNQQKRAEKRLWVHSDNSFTFNFFPEGALSTKGETSALADVKHQFARPQTKTSTASPEPGSGFLFNFQIPVSTPEEMKESGKPLPSEVLALKESKEEKPKSQNAPQVIHITVPTPSAEAKKKKKPGHKKKVCEEKQKQMTNSTDIEGACVEDGKVLTAEQQLKRELDWCIEQLELGMMTRKATPKQKEEASRAIKTLRSSKAPLAKKRQVMRTMSGDYRKKMEEEQGKQFKLIQAAMTSAQVKAVTDSSKRSVFHRKAENKTDTNLDANSRQENILAQTPNTSVQGQDSSFVFIPTKDEFCFNFF</sequence>
<dbReference type="PANTHER" id="PTHR13602:SF2">
    <property type="entry name" value="UPF0488 PROTEIN C8ORF33"/>
    <property type="match status" value="1"/>
</dbReference>
<proteinExistence type="inferred from homology"/>
<organism evidence="3 4">
    <name type="scientific">Esox lucius</name>
    <name type="common">Northern pike</name>
    <dbReference type="NCBI Taxonomy" id="8010"/>
    <lineage>
        <taxon>Eukaryota</taxon>
        <taxon>Metazoa</taxon>
        <taxon>Chordata</taxon>
        <taxon>Craniata</taxon>
        <taxon>Vertebrata</taxon>
        <taxon>Euteleostomi</taxon>
        <taxon>Actinopterygii</taxon>
        <taxon>Neopterygii</taxon>
        <taxon>Teleostei</taxon>
        <taxon>Protacanthopterygii</taxon>
        <taxon>Esociformes</taxon>
        <taxon>Esocidae</taxon>
        <taxon>Esox</taxon>
    </lineage>
</organism>
<dbReference type="Bgee" id="ENSELUG00000009826">
    <property type="expression patterns" value="Expressed in ovary and 14 other cell types or tissues"/>
</dbReference>
<dbReference type="Pfam" id="PF15393">
    <property type="entry name" value="DUF4615"/>
    <property type="match status" value="1"/>
</dbReference>
<reference evidence="3" key="3">
    <citation type="submission" date="2025-08" db="UniProtKB">
        <authorList>
            <consortium name="Ensembl"/>
        </authorList>
    </citation>
    <scope>IDENTIFICATION</scope>
</reference>
<dbReference type="GeneID" id="105021287"/>
<name>A0A3P8XXT6_ESOLU</name>
<dbReference type="FunCoup" id="A0A3P8XXT6">
    <property type="interactions" value="20"/>
</dbReference>
<dbReference type="PANTHER" id="PTHR13602">
    <property type="entry name" value="UPF0488 PROTEIN C8ORF33"/>
    <property type="match status" value="1"/>
</dbReference>
<dbReference type="GeneTree" id="ENSGT00390000000306"/>
<protein>
    <submittedName>
        <fullName evidence="3">Uncharacterized protein</fullName>
    </submittedName>
</protein>